<dbReference type="GO" id="GO:0016758">
    <property type="term" value="F:hexosyltransferase activity"/>
    <property type="evidence" value="ECO:0007669"/>
    <property type="project" value="TreeGrafter"/>
</dbReference>
<dbReference type="InterPro" id="IPR001296">
    <property type="entry name" value="Glyco_trans_1"/>
</dbReference>
<organism evidence="3 4">
    <name type="scientific">Pseudoduganella armeniaca</name>
    <dbReference type="NCBI Taxonomy" id="2072590"/>
    <lineage>
        <taxon>Bacteria</taxon>
        <taxon>Pseudomonadati</taxon>
        <taxon>Pseudomonadota</taxon>
        <taxon>Betaproteobacteria</taxon>
        <taxon>Burkholderiales</taxon>
        <taxon>Oxalobacteraceae</taxon>
        <taxon>Telluria group</taxon>
        <taxon>Pseudoduganella</taxon>
    </lineage>
</organism>
<feature type="domain" description="Glycosyl transferase family 1" evidence="1">
    <location>
        <begin position="207"/>
        <end position="362"/>
    </location>
</feature>
<dbReference type="OrthoDB" id="433681at2"/>
<dbReference type="Pfam" id="PF00534">
    <property type="entry name" value="Glycos_transf_1"/>
    <property type="match status" value="1"/>
</dbReference>
<dbReference type="PROSITE" id="PS51257">
    <property type="entry name" value="PROKAR_LIPOPROTEIN"/>
    <property type="match status" value="1"/>
</dbReference>
<dbReference type="Pfam" id="PF13439">
    <property type="entry name" value="Glyco_transf_4"/>
    <property type="match status" value="1"/>
</dbReference>
<dbReference type="SUPFAM" id="SSF53756">
    <property type="entry name" value="UDP-Glycosyltransferase/glycogen phosphorylase"/>
    <property type="match status" value="1"/>
</dbReference>
<proteinExistence type="predicted"/>
<evidence type="ECO:0000259" key="1">
    <source>
        <dbReference type="Pfam" id="PF00534"/>
    </source>
</evidence>
<keyword evidence="4" id="KW-1185">Reference proteome</keyword>
<feature type="domain" description="Glycosyltransferase subfamily 4-like N-terminal" evidence="2">
    <location>
        <begin position="22"/>
        <end position="198"/>
    </location>
</feature>
<dbReference type="InterPro" id="IPR028098">
    <property type="entry name" value="Glyco_trans_4-like_N"/>
</dbReference>
<sequence length="397" mass="41809">MEAHKHIDVLTIGWEFPPHISGGLGTACFGLTQGLAALGGMRTTFVLPRLSGDEDGRHVRLVSAGAGAGIAARRDGTAAVSSYSGAILDDVLRYAAQAERILAASGDFDVIHAHDWLTAPAAMRIKELTGKPLVLHVHSTEYDRSGAAVDDAILAIETAALRCADRIVAVSERTRADLGARYAVPAARIDVVYNGIELGPAPTPRAAGDAPVIAFLGRVTQQKGPAYFLRAAAIALRAAPALRFVLAGDGDQLPAMRTLAAQLGIARQVTFTGFLDREGIEHLFACSDAFVMPSVAEPFGIVALEAIGAGVPVILSRTAGVAELLTHARKVDHDDVHAIAQAMLDIVADPALAERMREGSRRDVAEISWQRSAVSLATIYRQACQDAVAQAEALRLG</sequence>
<name>A0A2R4C5Y1_9BURK</name>
<dbReference type="RefSeq" id="WP_107140313.1">
    <property type="nucleotide sequence ID" value="NZ_CP028324.1"/>
</dbReference>
<gene>
    <name evidence="3" type="ORF">C9I28_03950</name>
</gene>
<dbReference type="AlphaFoldDB" id="A0A2R4C5Y1"/>
<dbReference type="Gene3D" id="3.40.50.2000">
    <property type="entry name" value="Glycogen Phosphorylase B"/>
    <property type="match status" value="2"/>
</dbReference>
<evidence type="ECO:0000259" key="2">
    <source>
        <dbReference type="Pfam" id="PF13439"/>
    </source>
</evidence>
<protein>
    <submittedName>
        <fullName evidence="3">4-alpha-glucanotransferase</fullName>
    </submittedName>
</protein>
<dbReference type="KEGG" id="masz:C9I28_03950"/>
<dbReference type="InterPro" id="IPR050194">
    <property type="entry name" value="Glycosyltransferase_grp1"/>
</dbReference>
<dbReference type="PANTHER" id="PTHR45947">
    <property type="entry name" value="SULFOQUINOVOSYL TRANSFERASE SQD2"/>
    <property type="match status" value="1"/>
</dbReference>
<evidence type="ECO:0000313" key="3">
    <source>
        <dbReference type="EMBL" id="AVR94962.1"/>
    </source>
</evidence>
<dbReference type="CDD" id="cd03801">
    <property type="entry name" value="GT4_PimA-like"/>
    <property type="match status" value="1"/>
</dbReference>
<dbReference type="Proteomes" id="UP000240505">
    <property type="component" value="Chromosome"/>
</dbReference>
<reference evidence="3 4" key="1">
    <citation type="submission" date="2018-03" db="EMBL/GenBank/DDBJ databases">
        <title>Massilia armeniaca sp. nov., isolated from desert soil.</title>
        <authorList>
            <person name="Huang H."/>
            <person name="Ren M."/>
        </authorList>
    </citation>
    <scope>NUCLEOTIDE SEQUENCE [LARGE SCALE GENOMIC DNA]</scope>
    <source>
        <strain evidence="3 4">ZMN-3</strain>
    </source>
</reference>
<dbReference type="PANTHER" id="PTHR45947:SF3">
    <property type="entry name" value="SULFOQUINOVOSYL TRANSFERASE SQD2"/>
    <property type="match status" value="1"/>
</dbReference>
<keyword evidence="3" id="KW-0808">Transferase</keyword>
<accession>A0A2R4C5Y1</accession>
<dbReference type="EMBL" id="CP028324">
    <property type="protein sequence ID" value="AVR94962.1"/>
    <property type="molecule type" value="Genomic_DNA"/>
</dbReference>
<evidence type="ECO:0000313" key="4">
    <source>
        <dbReference type="Proteomes" id="UP000240505"/>
    </source>
</evidence>